<dbReference type="PROSITE" id="PS51462">
    <property type="entry name" value="NUDIX"/>
    <property type="match status" value="1"/>
</dbReference>
<dbReference type="SUPFAM" id="SSF55811">
    <property type="entry name" value="Nudix"/>
    <property type="match status" value="1"/>
</dbReference>
<dbReference type="eggNOG" id="COG1051">
    <property type="taxonomic scope" value="Bacteria"/>
</dbReference>
<dbReference type="Proteomes" id="UP000030635">
    <property type="component" value="Chromosome"/>
</dbReference>
<dbReference type="Gene3D" id="3.90.79.10">
    <property type="entry name" value="Nucleoside Triphosphate Pyrophosphohydrolase"/>
    <property type="match status" value="1"/>
</dbReference>
<proteinExistence type="predicted"/>
<protein>
    <submittedName>
        <fullName evidence="2">NUDIX domain protein</fullName>
    </submittedName>
</protein>
<feature type="domain" description="Nudix hydrolase" evidence="1">
    <location>
        <begin position="66"/>
        <end position="192"/>
    </location>
</feature>
<dbReference type="PANTHER" id="PTHR43222:SF2">
    <property type="entry name" value="NUDIX HYDROLASE 23, CHLOROPLASTIC"/>
    <property type="match status" value="1"/>
</dbReference>
<dbReference type="Pfam" id="PF12535">
    <property type="entry name" value="Nudix_N"/>
    <property type="match status" value="1"/>
</dbReference>
<dbReference type="HOGENOM" id="CLU_082381_1_0_9"/>
<sequence>MEEKWLTWAKRLQSIAQAGITYSKDKYDIERFQEIRDLSSEILSNYTDLSNEKVKDLFCNETGYQTPKVDVRCAIFIEDKILLVKENLDNKWSLPGGWAEVNLSIKENAIKESFEEAGINVKPKKLIALLDKSKHSNTLTPYGIYKAFVLCEFINGHFKENIETDESRLFSLDNLPPLSTERNNYDQIKMCFDFNEDQNLDTIFD</sequence>
<gene>
    <name evidence="2" type="ORF">U729_1652</name>
</gene>
<dbReference type="KEGG" id="cbv:U729_1652"/>
<dbReference type="InterPro" id="IPR000086">
    <property type="entry name" value="NUDIX_hydrolase_dom"/>
</dbReference>
<dbReference type="OrthoDB" id="9804442at2"/>
<dbReference type="STRING" id="1561.NPD11_1365"/>
<dbReference type="PANTHER" id="PTHR43222">
    <property type="entry name" value="NUDIX HYDROLASE 23"/>
    <property type="match status" value="1"/>
</dbReference>
<name>A0A0A7G1Z0_9CLOT</name>
<dbReference type="RefSeq" id="WP_039313521.1">
    <property type="nucleotide sequence ID" value="NZ_CP006905.1"/>
</dbReference>
<dbReference type="EMBL" id="CP006905">
    <property type="protein sequence ID" value="AIY85050.1"/>
    <property type="molecule type" value="Genomic_DNA"/>
</dbReference>
<reference evidence="2 3" key="1">
    <citation type="journal article" date="2015" name="Infect. Genet. Evol.">
        <title>Genomic sequences of six botulinum neurotoxin-producing strains representing three clostridial species illustrate the mobility and diversity of botulinum neurotoxin genes.</title>
        <authorList>
            <person name="Smith T.J."/>
            <person name="Hill K.K."/>
            <person name="Xie G."/>
            <person name="Foley B.T."/>
            <person name="Williamson C.H."/>
            <person name="Foster J.T."/>
            <person name="Johnson S.L."/>
            <person name="Chertkov O."/>
            <person name="Teshima H."/>
            <person name="Gibbons H.S."/>
            <person name="Johnsky L.A."/>
            <person name="Karavis M.A."/>
            <person name="Smith L.A."/>
        </authorList>
    </citation>
    <scope>NUCLEOTIDE SEQUENCE [LARGE SCALE GENOMIC DNA]</scope>
    <source>
        <strain evidence="2">Sullivan</strain>
    </source>
</reference>
<dbReference type="Pfam" id="PF00293">
    <property type="entry name" value="NUDIX"/>
    <property type="match status" value="1"/>
</dbReference>
<dbReference type="InterPro" id="IPR015797">
    <property type="entry name" value="NUDIX_hydrolase-like_dom_sf"/>
</dbReference>
<evidence type="ECO:0000313" key="2">
    <source>
        <dbReference type="EMBL" id="AIY85050.1"/>
    </source>
</evidence>
<evidence type="ECO:0000313" key="3">
    <source>
        <dbReference type="Proteomes" id="UP000030635"/>
    </source>
</evidence>
<evidence type="ECO:0000259" key="1">
    <source>
        <dbReference type="PROSITE" id="PS51462"/>
    </source>
</evidence>
<keyword evidence="3" id="KW-1185">Reference proteome</keyword>
<dbReference type="InterPro" id="IPR059176">
    <property type="entry name" value="UDP-X_N"/>
</dbReference>
<dbReference type="AlphaFoldDB" id="A0A0A7G1Z0"/>
<dbReference type="Gene3D" id="6.10.250.1120">
    <property type="match status" value="1"/>
</dbReference>
<accession>A0A0A7G1Z0</accession>
<organism evidence="2 3">
    <name type="scientific">Clostridium baratii str. Sullivan</name>
    <dbReference type="NCBI Taxonomy" id="1415775"/>
    <lineage>
        <taxon>Bacteria</taxon>
        <taxon>Bacillati</taxon>
        <taxon>Bacillota</taxon>
        <taxon>Clostridia</taxon>
        <taxon>Eubacteriales</taxon>
        <taxon>Clostridiaceae</taxon>
        <taxon>Clostridium</taxon>
    </lineage>
</organism>